<evidence type="ECO:0000259" key="3">
    <source>
        <dbReference type="PROSITE" id="PS50983"/>
    </source>
</evidence>
<sequence length="316" mass="31588">MPHRPTLPRGAAPSSAKGPGRCRRPAAAVAAAVLALAALAAGPATAGDVTPHPEARRIVSVGGAVTEILFALGAGDRIAAVDSTSLHPDAVRDLPVVGYMRQLAPEGVLSVGPDLILAIEGSGPPPALAILQAGSVPVELVPDVPTPAGVAGKIRAVGAAIGREAAAEPLAAAVEAEFAALARETAALPEAGRKRVLFVLSLANGRVMAGGRGTAAEAIVTLAGGINAADFDGYKPMVDEAVIAAAPDVVLAMRRGDHETSAAEVFALPAFRATPAAEHGAFLAMDGGYLLGFGPRAPAAARELATRLYPDRIGAP</sequence>
<dbReference type="AlphaFoldDB" id="A0A1E3H409"/>
<feature type="chain" id="PRO_5009128895" evidence="2">
    <location>
        <begin position="47"/>
        <end position="316"/>
    </location>
</feature>
<dbReference type="InterPro" id="IPR002491">
    <property type="entry name" value="ABC_transptr_periplasmic_BD"/>
</dbReference>
<dbReference type="RefSeq" id="WP_083255588.1">
    <property type="nucleotide sequence ID" value="NZ_MCRJ01000030.1"/>
</dbReference>
<feature type="region of interest" description="Disordered" evidence="1">
    <location>
        <begin position="1"/>
        <end position="21"/>
    </location>
</feature>
<evidence type="ECO:0000256" key="2">
    <source>
        <dbReference type="SAM" id="SignalP"/>
    </source>
</evidence>
<keyword evidence="5" id="KW-1185">Reference proteome</keyword>
<keyword evidence="2" id="KW-0732">Signal</keyword>
<dbReference type="PANTHER" id="PTHR30535">
    <property type="entry name" value="VITAMIN B12-BINDING PROTEIN"/>
    <property type="match status" value="1"/>
</dbReference>
<dbReference type="Proteomes" id="UP000094622">
    <property type="component" value="Unassembled WGS sequence"/>
</dbReference>
<dbReference type="SUPFAM" id="SSF53807">
    <property type="entry name" value="Helical backbone' metal receptor"/>
    <property type="match status" value="1"/>
</dbReference>
<accession>A0A1E3H409</accession>
<comment type="caution">
    <text evidence="4">The sequence shown here is derived from an EMBL/GenBank/DDBJ whole genome shotgun (WGS) entry which is preliminary data.</text>
</comment>
<organism evidence="4 5">
    <name type="scientific">Methylobrevis pamukkalensis</name>
    <dbReference type="NCBI Taxonomy" id="1439726"/>
    <lineage>
        <taxon>Bacteria</taxon>
        <taxon>Pseudomonadati</taxon>
        <taxon>Pseudomonadota</taxon>
        <taxon>Alphaproteobacteria</taxon>
        <taxon>Hyphomicrobiales</taxon>
        <taxon>Pleomorphomonadaceae</taxon>
        <taxon>Methylobrevis</taxon>
    </lineage>
</organism>
<proteinExistence type="predicted"/>
<name>A0A1E3H409_9HYPH</name>
<dbReference type="InterPro" id="IPR050902">
    <property type="entry name" value="ABC_Transporter_SBP"/>
</dbReference>
<gene>
    <name evidence="4" type="primary">hmuT</name>
    <name evidence="4" type="ORF">A6302_01579</name>
</gene>
<dbReference type="OrthoDB" id="9797736at2"/>
<reference evidence="4 5" key="1">
    <citation type="submission" date="2016-07" db="EMBL/GenBank/DDBJ databases">
        <title>Draft Genome Sequence of Methylobrevis pamukkalensis PK2.</title>
        <authorList>
            <person name="Vasilenko O.V."/>
            <person name="Doronina N.V."/>
            <person name="Shmareva M.N."/>
            <person name="Tarlachkov S.V."/>
            <person name="Mustakhimov I."/>
            <person name="Trotsenko Y.A."/>
        </authorList>
    </citation>
    <scope>NUCLEOTIDE SEQUENCE [LARGE SCALE GENOMIC DNA]</scope>
    <source>
        <strain evidence="4 5">PK2</strain>
    </source>
</reference>
<dbReference type="PROSITE" id="PS50983">
    <property type="entry name" value="FE_B12_PBP"/>
    <property type="match status" value="1"/>
</dbReference>
<dbReference type="Pfam" id="PF01497">
    <property type="entry name" value="Peripla_BP_2"/>
    <property type="match status" value="1"/>
</dbReference>
<evidence type="ECO:0000256" key="1">
    <source>
        <dbReference type="SAM" id="MobiDB-lite"/>
    </source>
</evidence>
<dbReference type="PANTHER" id="PTHR30535:SF4">
    <property type="entry name" value="HEMIN-BINDING PERIPLASMIC PROTEIN HMUT"/>
    <property type="match status" value="1"/>
</dbReference>
<dbReference type="EMBL" id="MCRJ01000030">
    <property type="protein sequence ID" value="ODN71087.1"/>
    <property type="molecule type" value="Genomic_DNA"/>
</dbReference>
<dbReference type="PATRIC" id="fig|1439726.3.peg.1664"/>
<feature type="signal peptide" evidence="2">
    <location>
        <begin position="1"/>
        <end position="46"/>
    </location>
</feature>
<protein>
    <submittedName>
        <fullName evidence="4">Hemin-binding periplasmic protein HmuT</fullName>
    </submittedName>
</protein>
<dbReference type="Gene3D" id="3.40.50.1980">
    <property type="entry name" value="Nitrogenase molybdenum iron protein domain"/>
    <property type="match status" value="2"/>
</dbReference>
<evidence type="ECO:0000313" key="5">
    <source>
        <dbReference type="Proteomes" id="UP000094622"/>
    </source>
</evidence>
<feature type="domain" description="Fe/B12 periplasmic-binding" evidence="3">
    <location>
        <begin position="57"/>
        <end position="312"/>
    </location>
</feature>
<evidence type="ECO:0000313" key="4">
    <source>
        <dbReference type="EMBL" id="ODN71087.1"/>
    </source>
</evidence>